<evidence type="ECO:0000313" key="1">
    <source>
        <dbReference type="EMBL" id="TCG03082.1"/>
    </source>
</evidence>
<dbReference type="Proteomes" id="UP000294200">
    <property type="component" value="Unassembled WGS sequence"/>
</dbReference>
<accession>A0A4R0X330</accession>
<reference evidence="1 2" key="1">
    <citation type="submission" date="2017-02" db="EMBL/GenBank/DDBJ databases">
        <title>Paraburkholderia sophoroidis sp. nov. and Paraburkholderia steynii sp. nov. rhizobial symbionts of the fynbos legume Hypocalyptus sophoroides.</title>
        <authorList>
            <person name="Steenkamp E.T."/>
            <person name="Beukes C.W."/>
            <person name="Van Zyl E."/>
            <person name="Avontuur J."/>
            <person name="Chan W.Y."/>
            <person name="Hassen A."/>
            <person name="Palmer M."/>
            <person name="Mthombeni L."/>
            <person name="Phalane F."/>
            <person name="Sereme K."/>
            <person name="Venter S.N."/>
        </authorList>
    </citation>
    <scope>NUCLEOTIDE SEQUENCE [LARGE SCALE GENOMIC DNA]</scope>
    <source>
        <strain evidence="1 2">HC1.1ba</strain>
    </source>
</reference>
<organism evidence="1 2">
    <name type="scientific">Paraburkholderia steynii</name>
    <dbReference type="NCBI Taxonomy" id="1245441"/>
    <lineage>
        <taxon>Bacteria</taxon>
        <taxon>Pseudomonadati</taxon>
        <taxon>Pseudomonadota</taxon>
        <taxon>Betaproteobacteria</taxon>
        <taxon>Burkholderiales</taxon>
        <taxon>Burkholderiaceae</taxon>
        <taxon>Paraburkholderia</taxon>
    </lineage>
</organism>
<gene>
    <name evidence="1" type="ORF">BZM27_51120</name>
</gene>
<evidence type="ECO:0000313" key="2">
    <source>
        <dbReference type="Proteomes" id="UP000294200"/>
    </source>
</evidence>
<name>A0A4R0X330_9BURK</name>
<proteinExistence type="predicted"/>
<protein>
    <submittedName>
        <fullName evidence="1">Uncharacterized protein</fullName>
    </submittedName>
</protein>
<sequence>MATERRQVLPQIVSVKEVGDPGQQMVERHMIIKVEGVKAAFLNATLVIRLPPSLRAHRHRRPVQRVNYAMRIAKVIR</sequence>
<dbReference type="AlphaFoldDB" id="A0A4R0X330"/>
<keyword evidence="2" id="KW-1185">Reference proteome</keyword>
<comment type="caution">
    <text evidence="1">The sequence shown here is derived from an EMBL/GenBank/DDBJ whole genome shotgun (WGS) entry which is preliminary data.</text>
</comment>
<dbReference type="EMBL" id="MWML01000530">
    <property type="protein sequence ID" value="TCG03082.1"/>
    <property type="molecule type" value="Genomic_DNA"/>
</dbReference>